<dbReference type="InterPro" id="IPR031356">
    <property type="entry name" value="Stealth_CR4"/>
</dbReference>
<evidence type="ECO:0000259" key="5">
    <source>
        <dbReference type="Pfam" id="PF17101"/>
    </source>
</evidence>
<dbReference type="EMBL" id="CZAW01000018">
    <property type="protein sequence ID" value="CUP54438.1"/>
    <property type="molecule type" value="Genomic_DNA"/>
</dbReference>
<dbReference type="Pfam" id="PF17101">
    <property type="entry name" value="Stealth_CR1"/>
    <property type="match status" value="1"/>
</dbReference>
<dbReference type="InterPro" id="IPR047141">
    <property type="entry name" value="Stealth"/>
</dbReference>
<dbReference type="Pfam" id="PF11380">
    <property type="entry name" value="Stealth_CR2"/>
    <property type="match status" value="1"/>
</dbReference>
<organism evidence="7 10">
    <name type="scientific">Blautia wexlerae</name>
    <dbReference type="NCBI Taxonomy" id="418240"/>
    <lineage>
        <taxon>Bacteria</taxon>
        <taxon>Bacillati</taxon>
        <taxon>Bacillota</taxon>
        <taxon>Clostridia</taxon>
        <taxon>Lachnospirales</taxon>
        <taxon>Lachnospiraceae</taxon>
        <taxon>Blautia</taxon>
    </lineage>
</organism>
<dbReference type="AlphaFoldDB" id="A0A174CK78"/>
<dbReference type="OrthoDB" id="9776077at2"/>
<name>A0A174CK78_9FIRM</name>
<evidence type="ECO:0000256" key="2">
    <source>
        <dbReference type="ARBA" id="ARBA00022679"/>
    </source>
</evidence>
<dbReference type="Pfam" id="PF17103">
    <property type="entry name" value="Stealth_CR4"/>
    <property type="match status" value="1"/>
</dbReference>
<dbReference type="eggNOG" id="COG0438">
    <property type="taxonomic scope" value="Bacteria"/>
</dbReference>
<feature type="domain" description="Stealth protein CR4 conserved region 4" evidence="6">
    <location>
        <begin position="287"/>
        <end position="334"/>
    </location>
</feature>
<dbReference type="EC" id="2.7.-.-" evidence="7 9"/>
<dbReference type="PANTHER" id="PTHR24045:SF0">
    <property type="entry name" value="N-ACETYLGLUCOSAMINE-1-PHOSPHOTRANSFERASE SUBUNITS ALPHA_BETA"/>
    <property type="match status" value="1"/>
</dbReference>
<sequence length="344" mass="41349">MDKIDFVLPWVDGSDSAWIKQRNEYLGIKNDQTQDSRFRDWENLQYWFRGVEKFAPWVNHIYFVTWGHIPSWLNTDHPKLTVVKHEDYIPKQYLPTFSSHPIELNMHRIRGLSEQFVYFNDDTFIINKMEPEDFFRNGLPRDYCIETALVQDDINNPFACILMNNAALVNMHYSKREVIGRNWKKWFHPAYGKMVFRNMLMLPYREFSSFKYSHISSSFLKSTFEEVWREEGEVLDRVCRTRFRSRGDVNQYVMKYWQYMEGKYEPQSPKIGKFFTIGLHDRQIHDVLRNQKCKILCINDTENIGDFRQQKRNIKDSFESILPEKSAFELSYKDSGGMYDKKCD</sequence>
<dbReference type="PANTHER" id="PTHR24045">
    <property type="match status" value="1"/>
</dbReference>
<dbReference type="Proteomes" id="UP000095712">
    <property type="component" value="Unassembled WGS sequence"/>
</dbReference>
<protein>
    <submittedName>
        <fullName evidence="7">Capsular polysaccharide phosphotransferase SacB</fullName>
        <ecNumber evidence="7 9">2.7.-.-</ecNumber>
    </submittedName>
    <submittedName>
        <fullName evidence="9">Capsular polysaccharide phosphotransferase cps12A</fullName>
    </submittedName>
</protein>
<dbReference type="GO" id="GO:0016772">
    <property type="term" value="F:transferase activity, transferring phosphorus-containing groups"/>
    <property type="evidence" value="ECO:0007669"/>
    <property type="project" value="InterPro"/>
</dbReference>
<dbReference type="Proteomes" id="UP000366766">
    <property type="component" value="Unassembled WGS sequence"/>
</dbReference>
<feature type="domain" description="Stealth protein CR2 conserved region 2" evidence="4">
    <location>
        <begin position="37"/>
        <end position="137"/>
    </location>
</feature>
<feature type="domain" description="Stealth protein CR1 conserved region 1" evidence="5">
    <location>
        <begin position="3"/>
        <end position="28"/>
    </location>
</feature>
<dbReference type="Proteomes" id="UP000095431">
    <property type="component" value="Unassembled WGS sequence"/>
</dbReference>
<dbReference type="RefSeq" id="WP_055151311.1">
    <property type="nucleotide sequence ID" value="NZ_AP031426.1"/>
</dbReference>
<reference evidence="10 11" key="1">
    <citation type="submission" date="2015-09" db="EMBL/GenBank/DDBJ databases">
        <authorList>
            <consortium name="Pathogen Informatics"/>
        </authorList>
    </citation>
    <scope>NUCLEOTIDE SEQUENCE [LARGE SCALE GENOMIC DNA]</scope>
    <source>
        <strain evidence="7 10">2789STDY5834863</strain>
        <strain evidence="8 11">2789STDY5834911</strain>
    </source>
</reference>
<proteinExistence type="inferred from homology"/>
<keyword evidence="12" id="KW-1185">Reference proteome</keyword>
<comment type="similarity">
    <text evidence="1">Belongs to the stealth family.</text>
</comment>
<accession>A0A174CK78</accession>
<evidence type="ECO:0000256" key="1">
    <source>
        <dbReference type="ARBA" id="ARBA00007583"/>
    </source>
</evidence>
<evidence type="ECO:0000313" key="8">
    <source>
        <dbReference type="EMBL" id="CUP54438.1"/>
    </source>
</evidence>
<evidence type="ECO:0000259" key="4">
    <source>
        <dbReference type="Pfam" id="PF11380"/>
    </source>
</evidence>
<dbReference type="InterPro" id="IPR021520">
    <property type="entry name" value="Stealth_CR2"/>
</dbReference>
<dbReference type="EMBL" id="CABHOF010000039">
    <property type="protein sequence ID" value="VUX65852.1"/>
    <property type="molecule type" value="Genomic_DNA"/>
</dbReference>
<dbReference type="InterPro" id="IPR031358">
    <property type="entry name" value="Stealth_CR1"/>
</dbReference>
<evidence type="ECO:0000313" key="7">
    <source>
        <dbReference type="EMBL" id="CUO12208.1"/>
    </source>
</evidence>
<keyword evidence="3" id="KW-0270">Exopolysaccharide synthesis</keyword>
<reference evidence="9 12" key="2">
    <citation type="submission" date="2019-07" db="EMBL/GenBank/DDBJ databases">
        <authorList>
            <person name="Chang H.-W."/>
            <person name="Raman A."/>
            <person name="Venkatesh S."/>
            <person name="Gehrig J."/>
        </authorList>
    </citation>
    <scope>NUCLEOTIDE SEQUENCE [LARGE SCALE GENOMIC DNA]</scope>
    <source>
        <strain evidence="9">Blautia_wexlerae_LFYP_14</strain>
    </source>
</reference>
<keyword evidence="2 7" id="KW-0808">Transferase</keyword>
<evidence type="ECO:0000313" key="11">
    <source>
        <dbReference type="Proteomes" id="UP000095712"/>
    </source>
</evidence>
<dbReference type="EMBL" id="CYZN01000011">
    <property type="protein sequence ID" value="CUO12208.1"/>
    <property type="molecule type" value="Genomic_DNA"/>
</dbReference>
<evidence type="ECO:0000313" key="12">
    <source>
        <dbReference type="Proteomes" id="UP000366766"/>
    </source>
</evidence>
<evidence type="ECO:0000259" key="6">
    <source>
        <dbReference type="Pfam" id="PF17103"/>
    </source>
</evidence>
<gene>
    <name evidence="7" type="primary">sacB</name>
    <name evidence="9" type="ORF">BWLFYP14_02217</name>
    <name evidence="7" type="ORF">ERS852478_01913</name>
    <name evidence="8" type="ORF">ERS852523_01967</name>
</gene>
<evidence type="ECO:0000313" key="10">
    <source>
        <dbReference type="Proteomes" id="UP000095431"/>
    </source>
</evidence>
<evidence type="ECO:0000313" key="9">
    <source>
        <dbReference type="EMBL" id="VUX65852.1"/>
    </source>
</evidence>
<dbReference type="GO" id="GO:0000271">
    <property type="term" value="P:polysaccharide biosynthetic process"/>
    <property type="evidence" value="ECO:0007669"/>
    <property type="project" value="UniProtKB-KW"/>
</dbReference>
<evidence type="ECO:0000256" key="3">
    <source>
        <dbReference type="ARBA" id="ARBA00023169"/>
    </source>
</evidence>